<dbReference type="Proteomes" id="UP000318126">
    <property type="component" value="Unassembled WGS sequence"/>
</dbReference>
<protein>
    <submittedName>
        <fullName evidence="2">Uncharacterized protein</fullName>
    </submittedName>
</protein>
<dbReference type="EMBL" id="VKGK01000043">
    <property type="protein sequence ID" value="TRY11830.1"/>
    <property type="molecule type" value="Genomic_DNA"/>
</dbReference>
<feature type="chain" id="PRO_5021991463" evidence="1">
    <location>
        <begin position="20"/>
        <end position="258"/>
    </location>
</feature>
<reference evidence="3" key="1">
    <citation type="submission" date="2019-07" db="EMBL/GenBank/DDBJ databases">
        <title>Shewanella sp. YLB-08 draft genomic sequence.</title>
        <authorList>
            <person name="Yu L."/>
        </authorList>
    </citation>
    <scope>NUCLEOTIDE SEQUENCE [LARGE SCALE GENOMIC DNA]</scope>
    <source>
        <strain evidence="3">JCM 20706</strain>
    </source>
</reference>
<feature type="signal peptide" evidence="1">
    <location>
        <begin position="1"/>
        <end position="19"/>
    </location>
</feature>
<comment type="caution">
    <text evidence="2">The sequence shown here is derived from an EMBL/GenBank/DDBJ whole genome shotgun (WGS) entry which is preliminary data.</text>
</comment>
<dbReference type="AlphaFoldDB" id="A0A553JH92"/>
<evidence type="ECO:0000256" key="1">
    <source>
        <dbReference type="SAM" id="SignalP"/>
    </source>
</evidence>
<name>A0A553JH92_SHEHA</name>
<sequence>MKYSMLGAALLTVSQTSIAQSDQDTKLLQNKGALTFQCDQLNSTNIDVRYEIVRSNGTDRAVPTQQIQLIKNQQQVIYKRSPMTFEAWDRNGEYIRYFPQELRSITYRPSDLRSLNMKYDLAQQFHLVSPKVKSQLNRGEVSQASCFQVVHYSGQQAGQEVELKWIDSLNLPFEFTLTQGQGNLTYRLIEASPISNEAVNALTQGYNDLDFADVGDSESDPFIAKMITQGFIQHGGLGFYDSNGNSLSDGKHHGGHAH</sequence>
<organism evidence="2 3">
    <name type="scientific">Shewanella hanedai</name>
    <name type="common">Alteromonas hanedai</name>
    <dbReference type="NCBI Taxonomy" id="25"/>
    <lineage>
        <taxon>Bacteria</taxon>
        <taxon>Pseudomonadati</taxon>
        <taxon>Pseudomonadota</taxon>
        <taxon>Gammaproteobacteria</taxon>
        <taxon>Alteromonadales</taxon>
        <taxon>Shewanellaceae</taxon>
        <taxon>Shewanella</taxon>
    </lineage>
</organism>
<keyword evidence="1" id="KW-0732">Signal</keyword>
<dbReference type="OrthoDB" id="6195703at2"/>
<evidence type="ECO:0000313" key="3">
    <source>
        <dbReference type="Proteomes" id="UP000318126"/>
    </source>
</evidence>
<dbReference type="RefSeq" id="WP_144042485.1">
    <property type="nucleotide sequence ID" value="NZ_BMPL01000049.1"/>
</dbReference>
<keyword evidence="3" id="KW-1185">Reference proteome</keyword>
<proteinExistence type="predicted"/>
<gene>
    <name evidence="2" type="ORF">FN961_22945</name>
</gene>
<evidence type="ECO:0000313" key="2">
    <source>
        <dbReference type="EMBL" id="TRY11830.1"/>
    </source>
</evidence>
<accession>A0A553JH92</accession>